<proteinExistence type="inferred from homology"/>
<dbReference type="SUPFAM" id="SSF50182">
    <property type="entry name" value="Sm-like ribonucleoproteins"/>
    <property type="match status" value="1"/>
</dbReference>
<dbReference type="InterPro" id="IPR010920">
    <property type="entry name" value="LSM_dom_sf"/>
</dbReference>
<evidence type="ECO:0000256" key="14">
    <source>
        <dbReference type="SAM" id="MobiDB-lite"/>
    </source>
</evidence>
<evidence type="ECO:0000256" key="13">
    <source>
        <dbReference type="ARBA" id="ARBA00071878"/>
    </source>
</evidence>
<dbReference type="Gene3D" id="2.30.30.100">
    <property type="match status" value="1"/>
</dbReference>
<evidence type="ECO:0000256" key="7">
    <source>
        <dbReference type="ARBA" id="ARBA00023187"/>
    </source>
</evidence>
<dbReference type="GO" id="GO:0005681">
    <property type="term" value="C:spliceosomal complex"/>
    <property type="evidence" value="ECO:0007669"/>
    <property type="project" value="UniProtKB-KW"/>
</dbReference>
<dbReference type="AlphaFoldDB" id="A0A5A7PM42"/>
<evidence type="ECO:0000256" key="9">
    <source>
        <dbReference type="ARBA" id="ARBA00023274"/>
    </source>
</evidence>
<dbReference type="GO" id="GO:0003723">
    <property type="term" value="F:RNA binding"/>
    <property type="evidence" value="ECO:0007669"/>
    <property type="project" value="UniProtKB-KW"/>
</dbReference>
<comment type="similarity">
    <text evidence="2">Belongs to the snRNP Sm proteins family.</text>
</comment>
<accession>A0A5A7PM42</accession>
<dbReference type="Pfam" id="PF16911">
    <property type="entry name" value="PapA_C"/>
    <property type="match status" value="1"/>
</dbReference>
<sequence>MSLPTSEAEPMTRPAGATEHSWCRAVPGGTGITAVALLLSKPPNSQIYQNALRKLQISHPILNSKLHFDPPSSSFSYRAPPSPHLEILQFDPQSTAEILRSGFTEEERGSIPPLHLILEHELNTNPWQNQNQNQNPDPKSDVDVFFASLYDLGEEGKWVLALRLHTSVCDRTSAAALLEDLLGTMVGGAELEMEKVPELGLAIEDCIPSGLGNKPFWARGVDMLGYSLNSFRLANLEFKDTVSPRMSRVARLQMDEGETGRVLSSCESKGIKLCALLAAAGLIVSRSSKGIPEDQWEKYAVVTLMDCRSILDPVLSSHHIGFYHSAILNTHDVKGEDKLWDLAKRVHSSFTSAKDKNKHFSDMADLNFLMCKAIENPGLTPSASLRTSLISVFEDPMIDNHSEKLRDAIGLEDFIGCASTHGVGPSIAIFDTIRNGSLDCACVYPYPLHSREQMSEVIVKLNANRLVIGTLRGFDQFMNLVIDNTVEVNGNEKTDIGMVVIRGNSVVTVEALEPVARAQ</sequence>
<dbReference type="SUPFAM" id="SSF52777">
    <property type="entry name" value="CoA-dependent acyltransferases"/>
    <property type="match status" value="1"/>
</dbReference>
<keyword evidence="17" id="KW-1185">Reference proteome</keyword>
<evidence type="ECO:0000256" key="8">
    <source>
        <dbReference type="ARBA" id="ARBA00023242"/>
    </source>
</evidence>
<dbReference type="Gene3D" id="3.30.559.30">
    <property type="entry name" value="Nonribosomal peptide synthetase, condensation domain"/>
    <property type="match status" value="1"/>
</dbReference>
<keyword evidence="3" id="KW-0507">mRNA processing</keyword>
<evidence type="ECO:0000256" key="2">
    <source>
        <dbReference type="ARBA" id="ARBA00006850"/>
    </source>
</evidence>
<dbReference type="PANTHER" id="PTHR34375">
    <property type="entry name" value="GATA ZINC FINGER PROTEIN-RELATED"/>
    <property type="match status" value="1"/>
</dbReference>
<keyword evidence="5" id="KW-0747">Spliceosome</keyword>
<feature type="region of interest" description="Disordered" evidence="14">
    <location>
        <begin position="1"/>
        <end position="20"/>
    </location>
</feature>
<dbReference type="InterPro" id="IPR031641">
    <property type="entry name" value="PapA_C"/>
</dbReference>
<evidence type="ECO:0000256" key="6">
    <source>
        <dbReference type="ARBA" id="ARBA00022884"/>
    </source>
</evidence>
<evidence type="ECO:0000256" key="3">
    <source>
        <dbReference type="ARBA" id="ARBA00022664"/>
    </source>
</evidence>
<comment type="caution">
    <text evidence="16">The sequence shown here is derived from an EMBL/GenBank/DDBJ whole genome shotgun (WGS) entry which is preliminary data.</text>
</comment>
<dbReference type="OrthoDB" id="439993at2759"/>
<dbReference type="Pfam" id="PF01423">
    <property type="entry name" value="LSM"/>
    <property type="match status" value="1"/>
</dbReference>
<evidence type="ECO:0000313" key="17">
    <source>
        <dbReference type="Proteomes" id="UP000325081"/>
    </source>
</evidence>
<keyword evidence="4" id="KW-0808">Transferase</keyword>
<keyword evidence="9 16" id="KW-0687">Ribonucleoprotein</keyword>
<protein>
    <recommendedName>
        <fullName evidence="13">Probable small nuclear ribonucleoprotein G</fullName>
    </recommendedName>
    <alternativeName>
        <fullName evidence="11">Sm protein G</fullName>
    </alternativeName>
</protein>
<name>A0A5A7PM42_STRAF</name>
<dbReference type="EMBL" id="BKCP01004783">
    <property type="protein sequence ID" value="GER33736.1"/>
    <property type="molecule type" value="Genomic_DNA"/>
</dbReference>
<keyword evidence="8" id="KW-0539">Nucleus</keyword>
<dbReference type="InterPro" id="IPR023213">
    <property type="entry name" value="CAT-like_dom_sf"/>
</dbReference>
<dbReference type="PANTHER" id="PTHR34375:SF2">
    <property type="entry name" value="GATA ZINC FINGER PROTEIN"/>
    <property type="match status" value="1"/>
</dbReference>
<keyword evidence="10" id="KW-0012">Acyltransferase</keyword>
<dbReference type="FunFam" id="2.30.30.100:FF:000023">
    <property type="entry name" value="Small nuclear ribonucleoprotein G"/>
    <property type="match status" value="1"/>
</dbReference>
<dbReference type="PROSITE" id="PS52002">
    <property type="entry name" value="SM"/>
    <property type="match status" value="1"/>
</dbReference>
<evidence type="ECO:0000256" key="1">
    <source>
        <dbReference type="ARBA" id="ARBA00004123"/>
    </source>
</evidence>
<dbReference type="InterPro" id="IPR047575">
    <property type="entry name" value="Sm"/>
</dbReference>
<evidence type="ECO:0000256" key="11">
    <source>
        <dbReference type="ARBA" id="ARBA00041356"/>
    </source>
</evidence>
<evidence type="ECO:0000259" key="15">
    <source>
        <dbReference type="PROSITE" id="PS52002"/>
    </source>
</evidence>
<keyword evidence="7" id="KW-0508">mRNA splicing</keyword>
<dbReference type="InterPro" id="IPR034098">
    <property type="entry name" value="Sm_G"/>
</dbReference>
<comment type="function">
    <text evidence="12">Probable common Sm protein, is found in U1 and U2 snRNPs and may be part of the spliceosome.</text>
</comment>
<evidence type="ECO:0000256" key="4">
    <source>
        <dbReference type="ARBA" id="ARBA00022679"/>
    </source>
</evidence>
<organism evidence="16 17">
    <name type="scientific">Striga asiatica</name>
    <name type="common">Asiatic witchweed</name>
    <name type="synonym">Buchnera asiatica</name>
    <dbReference type="NCBI Taxonomy" id="4170"/>
    <lineage>
        <taxon>Eukaryota</taxon>
        <taxon>Viridiplantae</taxon>
        <taxon>Streptophyta</taxon>
        <taxon>Embryophyta</taxon>
        <taxon>Tracheophyta</taxon>
        <taxon>Spermatophyta</taxon>
        <taxon>Magnoliopsida</taxon>
        <taxon>eudicotyledons</taxon>
        <taxon>Gunneridae</taxon>
        <taxon>Pentapetalae</taxon>
        <taxon>asterids</taxon>
        <taxon>lamiids</taxon>
        <taxon>Lamiales</taxon>
        <taxon>Orobanchaceae</taxon>
        <taxon>Buchnereae</taxon>
        <taxon>Striga</taxon>
    </lineage>
</organism>
<dbReference type="SMART" id="SM00651">
    <property type="entry name" value="Sm"/>
    <property type="match status" value="1"/>
</dbReference>
<dbReference type="Gene3D" id="3.30.559.10">
    <property type="entry name" value="Chloramphenicol acetyltransferase-like domain"/>
    <property type="match status" value="1"/>
</dbReference>
<comment type="subcellular location">
    <subcellularLocation>
        <location evidence="1">Nucleus</location>
    </subcellularLocation>
</comment>
<gene>
    <name evidence="16" type="ORF">STAS_09895</name>
</gene>
<keyword evidence="6" id="KW-0694">RNA-binding</keyword>
<evidence type="ECO:0000256" key="10">
    <source>
        <dbReference type="ARBA" id="ARBA00023315"/>
    </source>
</evidence>
<dbReference type="CDD" id="cd01719">
    <property type="entry name" value="Sm_G"/>
    <property type="match status" value="1"/>
</dbReference>
<evidence type="ECO:0000256" key="5">
    <source>
        <dbReference type="ARBA" id="ARBA00022728"/>
    </source>
</evidence>
<dbReference type="Proteomes" id="UP000325081">
    <property type="component" value="Unassembled WGS sequence"/>
</dbReference>
<dbReference type="InterPro" id="IPR001163">
    <property type="entry name" value="Sm_dom_euk/arc"/>
</dbReference>
<evidence type="ECO:0000256" key="12">
    <source>
        <dbReference type="ARBA" id="ARBA00059471"/>
    </source>
</evidence>
<reference evidence="17" key="1">
    <citation type="journal article" date="2019" name="Curr. Biol.">
        <title>Genome Sequence of Striga asiatica Provides Insight into the Evolution of Plant Parasitism.</title>
        <authorList>
            <person name="Yoshida S."/>
            <person name="Kim S."/>
            <person name="Wafula E.K."/>
            <person name="Tanskanen J."/>
            <person name="Kim Y.M."/>
            <person name="Honaas L."/>
            <person name="Yang Z."/>
            <person name="Spallek T."/>
            <person name="Conn C.E."/>
            <person name="Ichihashi Y."/>
            <person name="Cheong K."/>
            <person name="Cui S."/>
            <person name="Der J.P."/>
            <person name="Gundlach H."/>
            <person name="Jiao Y."/>
            <person name="Hori C."/>
            <person name="Ishida J.K."/>
            <person name="Kasahara H."/>
            <person name="Kiba T."/>
            <person name="Kim M.S."/>
            <person name="Koo N."/>
            <person name="Laohavisit A."/>
            <person name="Lee Y.H."/>
            <person name="Lumba S."/>
            <person name="McCourt P."/>
            <person name="Mortimer J.C."/>
            <person name="Mutuku J.M."/>
            <person name="Nomura T."/>
            <person name="Sasaki-Sekimoto Y."/>
            <person name="Seto Y."/>
            <person name="Wang Y."/>
            <person name="Wakatake T."/>
            <person name="Sakakibara H."/>
            <person name="Demura T."/>
            <person name="Yamaguchi S."/>
            <person name="Yoneyama K."/>
            <person name="Manabe R.I."/>
            <person name="Nelson D.C."/>
            <person name="Schulman A.H."/>
            <person name="Timko M.P."/>
            <person name="dePamphilis C.W."/>
            <person name="Choi D."/>
            <person name="Shirasu K."/>
        </authorList>
    </citation>
    <scope>NUCLEOTIDE SEQUENCE [LARGE SCALE GENOMIC DNA]</scope>
    <source>
        <strain evidence="17">cv. UVA1</strain>
    </source>
</reference>
<evidence type="ECO:0000313" key="16">
    <source>
        <dbReference type="EMBL" id="GER33736.1"/>
    </source>
</evidence>
<dbReference type="GO" id="GO:0000398">
    <property type="term" value="P:mRNA splicing, via spliceosome"/>
    <property type="evidence" value="ECO:0007669"/>
    <property type="project" value="InterPro"/>
</dbReference>
<feature type="domain" description="Sm" evidence="15">
    <location>
        <begin position="444"/>
        <end position="515"/>
    </location>
</feature>
<dbReference type="GO" id="GO:0016746">
    <property type="term" value="F:acyltransferase activity"/>
    <property type="evidence" value="ECO:0007669"/>
    <property type="project" value="UniProtKB-KW"/>
</dbReference>